<dbReference type="InterPro" id="IPR036397">
    <property type="entry name" value="RNaseH_sf"/>
</dbReference>
<dbReference type="InterPro" id="IPR001584">
    <property type="entry name" value="Integrase_cat-core"/>
</dbReference>
<evidence type="ECO:0000313" key="3">
    <source>
        <dbReference type="Proteomes" id="UP000028926"/>
    </source>
</evidence>
<organism evidence="2 3">
    <name type="scientific">Candidatus Odyssella acanthamoebae</name>
    <dbReference type="NCBI Taxonomy" id="91604"/>
    <lineage>
        <taxon>Bacteria</taxon>
        <taxon>Pseudomonadati</taxon>
        <taxon>Pseudomonadota</taxon>
        <taxon>Alphaproteobacteria</taxon>
        <taxon>Holosporales</taxon>
        <taxon>Candidatus Paracaedibacteraceae</taxon>
        <taxon>Candidatus Odyssella</taxon>
    </lineage>
</organism>
<dbReference type="InterPro" id="IPR025948">
    <property type="entry name" value="HTH-like_dom"/>
</dbReference>
<dbReference type="KEGG" id="paca:ID47_07430"/>
<dbReference type="PANTHER" id="PTHR46889:SF4">
    <property type="entry name" value="TRANSPOSASE INSO FOR INSERTION SEQUENCE ELEMENT IS911B-RELATED"/>
    <property type="match status" value="1"/>
</dbReference>
<dbReference type="EMBL" id="CP008941">
    <property type="protein sequence ID" value="AIK96591.1"/>
    <property type="molecule type" value="Genomic_DNA"/>
</dbReference>
<dbReference type="Proteomes" id="UP000028926">
    <property type="component" value="Chromosome"/>
</dbReference>
<dbReference type="SUPFAM" id="SSF53098">
    <property type="entry name" value="Ribonuclease H-like"/>
    <property type="match status" value="1"/>
</dbReference>
<dbReference type="eggNOG" id="COG2801">
    <property type="taxonomic scope" value="Bacteria"/>
</dbReference>
<reference evidence="2 3" key="1">
    <citation type="submission" date="2014-07" db="EMBL/GenBank/DDBJ databases">
        <title>Comparative genomic insights into amoeba endosymbionts belonging to the families of Holosporaceae and Candidatus Midichloriaceae within Rickettsiales.</title>
        <authorList>
            <person name="Wang Z."/>
            <person name="Wu M."/>
        </authorList>
    </citation>
    <scope>NUCLEOTIDE SEQUENCE [LARGE SCALE GENOMIC DNA]</scope>
    <source>
        <strain evidence="2">PRA3</strain>
    </source>
</reference>
<evidence type="ECO:0000259" key="1">
    <source>
        <dbReference type="PROSITE" id="PS50994"/>
    </source>
</evidence>
<dbReference type="Pfam" id="PF13276">
    <property type="entry name" value="HTH_21"/>
    <property type="match status" value="1"/>
</dbReference>
<dbReference type="InterPro" id="IPR050900">
    <property type="entry name" value="Transposase_IS3/IS150/IS904"/>
</dbReference>
<dbReference type="Gene3D" id="3.30.420.10">
    <property type="entry name" value="Ribonuclease H-like superfamily/Ribonuclease H"/>
    <property type="match status" value="1"/>
</dbReference>
<dbReference type="GO" id="GO:0003676">
    <property type="term" value="F:nucleic acid binding"/>
    <property type="evidence" value="ECO:0007669"/>
    <property type="project" value="InterPro"/>
</dbReference>
<dbReference type="Pfam" id="PF13333">
    <property type="entry name" value="rve_2"/>
    <property type="match status" value="1"/>
</dbReference>
<dbReference type="NCBIfam" id="NF033516">
    <property type="entry name" value="transpos_IS3"/>
    <property type="match status" value="1"/>
</dbReference>
<dbReference type="InterPro" id="IPR012337">
    <property type="entry name" value="RNaseH-like_sf"/>
</dbReference>
<accession>A0A077AW08</accession>
<gene>
    <name evidence="2" type="ORF">ID47_07430</name>
</gene>
<proteinExistence type="predicted"/>
<protein>
    <submittedName>
        <fullName evidence="2">Integrase</fullName>
    </submittedName>
</protein>
<dbReference type="GO" id="GO:0015074">
    <property type="term" value="P:DNA integration"/>
    <property type="evidence" value="ECO:0007669"/>
    <property type="project" value="InterPro"/>
</dbReference>
<dbReference type="AlphaFoldDB" id="A0A077AW08"/>
<dbReference type="PANTHER" id="PTHR46889">
    <property type="entry name" value="TRANSPOSASE INSF FOR INSERTION SEQUENCE IS3B-RELATED"/>
    <property type="match status" value="1"/>
</dbReference>
<dbReference type="Pfam" id="PF00665">
    <property type="entry name" value="rve"/>
    <property type="match status" value="1"/>
</dbReference>
<evidence type="ECO:0000313" key="2">
    <source>
        <dbReference type="EMBL" id="AIK96591.1"/>
    </source>
</evidence>
<keyword evidence="3" id="KW-1185">Reference proteome</keyword>
<feature type="domain" description="Integrase catalytic" evidence="1">
    <location>
        <begin position="99"/>
        <end position="270"/>
    </location>
</feature>
<name>A0A077AW08_9PROT</name>
<dbReference type="HOGENOM" id="CLU_027402_4_1_5"/>
<dbReference type="PROSITE" id="PS50994">
    <property type="entry name" value="INTEGRASE"/>
    <property type="match status" value="1"/>
</dbReference>
<dbReference type="STRING" id="91604.ID47_07430"/>
<dbReference type="InterPro" id="IPR048020">
    <property type="entry name" value="Transpos_IS3"/>
</dbReference>
<sequence length="282" mass="33074">MIDPHNKTLSLSHQCQLLILSRSSWYYEPKGENPLNLTLMGLIDEQFLKTPYYGSRQMVRHLIRTGYCVGRKRIRRLMRLMGLEAIYQSPKTSAPHPDHKVYPYLLKGLEVNRSNQVWCTDITYIPIKRGFLYLVVIMDWFSRKVLSWRLSNTLDVEFCCEALEEAIHLYGVPEIFNTDQGSQFTSFLFTAILKSHQIKISMDGKGRWMDNVFVERLWRSLKYECVYLYHFSNGLEAKSEISSWISHYNLTRPHSSFDGQSPDEVYIKNLKRIRSSPMKLAA</sequence>